<dbReference type="Pfam" id="PF02321">
    <property type="entry name" value="OEP"/>
    <property type="match status" value="1"/>
</dbReference>
<dbReference type="GO" id="GO:0009279">
    <property type="term" value="C:cell outer membrane"/>
    <property type="evidence" value="ECO:0007669"/>
    <property type="project" value="UniProtKB-SubCell"/>
</dbReference>
<organism evidence="10 11">
    <name type="scientific">Aerophobetes bacterium</name>
    <dbReference type="NCBI Taxonomy" id="2030807"/>
    <lineage>
        <taxon>Bacteria</taxon>
        <taxon>Candidatus Aerophobota</taxon>
    </lineage>
</organism>
<dbReference type="Proteomes" id="UP000315669">
    <property type="component" value="Unassembled WGS sequence"/>
</dbReference>
<feature type="coiled-coil region" evidence="8">
    <location>
        <begin position="214"/>
        <end position="275"/>
    </location>
</feature>
<keyword evidence="9" id="KW-0732">Signal</keyword>
<keyword evidence="4" id="KW-1134">Transmembrane beta strand</keyword>
<protein>
    <submittedName>
        <fullName evidence="10">TolC family protein</fullName>
    </submittedName>
</protein>
<dbReference type="GO" id="GO:0015288">
    <property type="term" value="F:porin activity"/>
    <property type="evidence" value="ECO:0007669"/>
    <property type="project" value="TreeGrafter"/>
</dbReference>
<dbReference type="PANTHER" id="PTHR30026">
    <property type="entry name" value="OUTER MEMBRANE PROTEIN TOLC"/>
    <property type="match status" value="1"/>
</dbReference>
<feature type="chain" id="PRO_5022052438" evidence="9">
    <location>
        <begin position="30"/>
        <end position="362"/>
    </location>
</feature>
<evidence type="ECO:0000256" key="2">
    <source>
        <dbReference type="ARBA" id="ARBA00007613"/>
    </source>
</evidence>
<evidence type="ECO:0000256" key="8">
    <source>
        <dbReference type="SAM" id="Coils"/>
    </source>
</evidence>
<evidence type="ECO:0000256" key="6">
    <source>
        <dbReference type="ARBA" id="ARBA00023136"/>
    </source>
</evidence>
<evidence type="ECO:0000256" key="5">
    <source>
        <dbReference type="ARBA" id="ARBA00022692"/>
    </source>
</evidence>
<keyword evidence="8" id="KW-0175">Coiled coil</keyword>
<dbReference type="GO" id="GO:0015562">
    <property type="term" value="F:efflux transmembrane transporter activity"/>
    <property type="evidence" value="ECO:0007669"/>
    <property type="project" value="InterPro"/>
</dbReference>
<proteinExistence type="inferred from homology"/>
<dbReference type="Gene3D" id="1.20.1600.10">
    <property type="entry name" value="Outer membrane efflux proteins (OEP)"/>
    <property type="match status" value="2"/>
</dbReference>
<evidence type="ECO:0000256" key="7">
    <source>
        <dbReference type="ARBA" id="ARBA00023237"/>
    </source>
</evidence>
<evidence type="ECO:0000313" key="11">
    <source>
        <dbReference type="Proteomes" id="UP000315669"/>
    </source>
</evidence>
<sequence length="362" mass="40718">MKAKFVKSIVVVLTVGVVFLSSAFSVAYAEEEKAVLTINEALEKVWQNNLDLQKASLTLNNARISYEKARANVLQSESKIDEKQAELNWQQAQNTFQKSKDEVGTEVISSYNNFKYLLALVPLRQEKVKLAQNNLDRVKEKVKAGTAGELEELAAEISLETARQQLESTQQQLDIARESLSLATGTANILEFNLISEFEKDAVENSLDVYIAAALQKREEIEFARKNIEIAADRLEQLKITDSPWLDINKANNDLKLLQITLELLEESIKNEVRQRYQQIESLSSQLGLLNLGLDQARRNLDNADKQFQAGLITKDELSSKEVDFKEAYLELQKSKGSGYVAYLNLQVSAGERLDLGGKNED</sequence>
<dbReference type="PANTHER" id="PTHR30026:SF20">
    <property type="entry name" value="OUTER MEMBRANE PROTEIN TOLC"/>
    <property type="match status" value="1"/>
</dbReference>
<evidence type="ECO:0000256" key="3">
    <source>
        <dbReference type="ARBA" id="ARBA00022448"/>
    </source>
</evidence>
<evidence type="ECO:0000256" key="4">
    <source>
        <dbReference type="ARBA" id="ARBA00022452"/>
    </source>
</evidence>
<gene>
    <name evidence="10" type="ORF">E3J32_02220</name>
</gene>
<comment type="caution">
    <text evidence="10">The sequence shown here is derived from an EMBL/GenBank/DDBJ whole genome shotgun (WGS) entry which is preliminary data.</text>
</comment>
<comment type="similarity">
    <text evidence="2">Belongs to the outer membrane factor (OMF) (TC 1.B.17) family.</text>
</comment>
<evidence type="ECO:0000313" key="10">
    <source>
        <dbReference type="EMBL" id="TET85098.1"/>
    </source>
</evidence>
<dbReference type="InterPro" id="IPR003423">
    <property type="entry name" value="OMP_efflux"/>
</dbReference>
<evidence type="ECO:0000256" key="9">
    <source>
        <dbReference type="SAM" id="SignalP"/>
    </source>
</evidence>
<comment type="subcellular location">
    <subcellularLocation>
        <location evidence="1">Cell outer membrane</location>
    </subcellularLocation>
</comment>
<keyword evidence="6" id="KW-0472">Membrane</keyword>
<dbReference type="EMBL" id="SOII01000159">
    <property type="protein sequence ID" value="TET85098.1"/>
    <property type="molecule type" value="Genomic_DNA"/>
</dbReference>
<name>A0A523Y0N0_UNCAE</name>
<accession>A0A523Y0N0</accession>
<dbReference type="AlphaFoldDB" id="A0A523Y0N0"/>
<evidence type="ECO:0000256" key="1">
    <source>
        <dbReference type="ARBA" id="ARBA00004442"/>
    </source>
</evidence>
<dbReference type="SUPFAM" id="SSF56954">
    <property type="entry name" value="Outer membrane efflux proteins (OEP)"/>
    <property type="match status" value="1"/>
</dbReference>
<dbReference type="GO" id="GO:1990281">
    <property type="term" value="C:efflux pump complex"/>
    <property type="evidence" value="ECO:0007669"/>
    <property type="project" value="TreeGrafter"/>
</dbReference>
<feature type="coiled-coil region" evidence="8">
    <location>
        <begin position="52"/>
        <end position="86"/>
    </location>
</feature>
<reference evidence="10 11" key="1">
    <citation type="submission" date="2019-03" db="EMBL/GenBank/DDBJ databases">
        <title>Metabolic potential of uncultured bacteria and archaea associated with petroleum seepage in deep-sea sediments.</title>
        <authorList>
            <person name="Dong X."/>
            <person name="Hubert C."/>
        </authorList>
    </citation>
    <scope>NUCLEOTIDE SEQUENCE [LARGE SCALE GENOMIC DNA]</scope>
    <source>
        <strain evidence="10">E29_bin25</strain>
    </source>
</reference>
<keyword evidence="7" id="KW-0998">Cell outer membrane</keyword>
<keyword evidence="3" id="KW-0813">Transport</keyword>
<dbReference type="InterPro" id="IPR051906">
    <property type="entry name" value="TolC-like"/>
</dbReference>
<feature type="signal peptide" evidence="9">
    <location>
        <begin position="1"/>
        <end position="29"/>
    </location>
</feature>
<keyword evidence="5" id="KW-0812">Transmembrane</keyword>